<dbReference type="EMBL" id="OQ137559">
    <property type="protein sequence ID" value="WCA46213.1"/>
    <property type="molecule type" value="Genomic_DNA"/>
</dbReference>
<keyword evidence="2" id="KW-1185">Reference proteome</keyword>
<proteinExistence type="predicted"/>
<protein>
    <submittedName>
        <fullName evidence="1">DNA helicase</fullName>
    </submittedName>
</protein>
<sequence length="454" mass="50832">MDLTVLRLLKRREDHDKVIRAVPKHVLDIHTKTILEDFGKFFEEFPDADECDGTGAFWTWFYSFAHPTLNAEQRAHYQGLLAQINEPLPQSMRDGLMARLVEADTASKITTVLTDYNEGKEVNVAASLRTIMEQHEADTTRKVKTPLVTDDISDLLKQDAEDIGFHWRMEGLNRAMRPLRAGDFMILAARPDTGKTSAICDQVTYFASQMDTVFPPLDEDGNPDPVNGKPQNREVIWLNNEGMGNKIITRLYQAALNASITDLVKWDKEGTVKDRYIEALGGRDNIKVYDIHDFWSHEVEDILRTTNPGIIVFDMLDNIRFGGDVGNNGQRTDQLLEALYQWGRVRGVKYDSLVMATSQISADGENLAWPLLGMLKDSKTGKQGAADLIVTVGYKADYPNTRFIGCTKNKLVRQGQPKDPKLEVTFDGARSRYIESGMQLGATDGPAPHAAPAA</sequence>
<organism evidence="1 2">
    <name type="scientific">Caulobacter phage DCM</name>
    <dbReference type="NCBI Taxonomy" id="3020391"/>
    <lineage>
        <taxon>Viruses</taxon>
        <taxon>Duplodnaviria</taxon>
        <taxon>Heunggongvirae</taxon>
        <taxon>Uroviricota</taxon>
        <taxon>Caudoviricetes</taxon>
        <taxon>Autographivirales</taxon>
        <taxon>Autonotataviridae</taxon>
        <taxon>Dcimvirus</taxon>
        <taxon>Dcimvirus DCM</taxon>
    </lineage>
</organism>
<name>A0AAE9X4A1_9CAUD</name>
<keyword evidence="1" id="KW-0378">Hydrolase</keyword>
<evidence type="ECO:0000313" key="1">
    <source>
        <dbReference type="EMBL" id="WCA46213.1"/>
    </source>
</evidence>
<reference evidence="1" key="1">
    <citation type="submission" date="2022-12" db="EMBL/GenBank/DDBJ databases">
        <authorList>
            <person name="Ely B."/>
        </authorList>
    </citation>
    <scope>NUCLEOTIDE SEQUENCE</scope>
</reference>
<keyword evidence="1" id="KW-0347">Helicase</keyword>
<evidence type="ECO:0000313" key="2">
    <source>
        <dbReference type="Proteomes" id="UP001219750"/>
    </source>
</evidence>
<keyword evidence="1" id="KW-0067">ATP-binding</keyword>
<accession>A0AAE9X4A1</accession>
<dbReference type="Proteomes" id="UP001219750">
    <property type="component" value="Segment"/>
</dbReference>
<reference evidence="1" key="2">
    <citation type="journal article" date="2024" name="Viruses">
        <title>New Genera and Species of Caulobacter and Brevundimonas Bacteriophages Provide Insights into Phage Genome Evolution.</title>
        <authorList>
            <person name="Ely B."/>
            <person name="Hils M."/>
            <person name="Clarke A."/>
            <person name="Albert M."/>
            <person name="Holness N."/>
            <person name="Lenski J."/>
            <person name="Mohammadi T."/>
        </authorList>
    </citation>
    <scope>NUCLEOTIDE SEQUENCE</scope>
</reference>
<dbReference type="Pfam" id="PF13481">
    <property type="entry name" value="AAA_25"/>
    <property type="match status" value="1"/>
</dbReference>
<dbReference type="Gene3D" id="3.40.50.300">
    <property type="entry name" value="P-loop containing nucleotide triphosphate hydrolases"/>
    <property type="match status" value="1"/>
</dbReference>
<keyword evidence="1" id="KW-0547">Nucleotide-binding</keyword>
<dbReference type="SUPFAM" id="SSF52540">
    <property type="entry name" value="P-loop containing nucleoside triphosphate hydrolases"/>
    <property type="match status" value="1"/>
</dbReference>
<gene>
    <name evidence="1" type="primary">DCM_gp018</name>
</gene>
<dbReference type="InterPro" id="IPR027417">
    <property type="entry name" value="P-loop_NTPase"/>
</dbReference>
<dbReference type="GO" id="GO:0004386">
    <property type="term" value="F:helicase activity"/>
    <property type="evidence" value="ECO:0007669"/>
    <property type="project" value="UniProtKB-KW"/>
</dbReference>